<name>A0ABV8GY96_9BACI</name>
<dbReference type="Proteomes" id="UP001595772">
    <property type="component" value="Unassembled WGS sequence"/>
</dbReference>
<gene>
    <name evidence="2" type="ORF">ACFOUV_04250</name>
</gene>
<reference evidence="3" key="1">
    <citation type="journal article" date="2019" name="Int. J. Syst. Evol. Microbiol.">
        <title>The Global Catalogue of Microorganisms (GCM) 10K type strain sequencing project: providing services to taxonomists for standard genome sequencing and annotation.</title>
        <authorList>
            <consortium name="The Broad Institute Genomics Platform"/>
            <consortium name="The Broad Institute Genome Sequencing Center for Infectious Disease"/>
            <person name="Wu L."/>
            <person name="Ma J."/>
        </authorList>
    </citation>
    <scope>NUCLEOTIDE SEQUENCE [LARGE SCALE GENOMIC DNA]</scope>
    <source>
        <strain evidence="3">IBRC-M 10703</strain>
    </source>
</reference>
<proteinExistence type="predicted"/>
<protein>
    <submittedName>
        <fullName evidence="2">Uncharacterized protein</fullName>
    </submittedName>
</protein>
<keyword evidence="3" id="KW-1185">Reference proteome</keyword>
<evidence type="ECO:0000256" key="1">
    <source>
        <dbReference type="SAM" id="Phobius"/>
    </source>
</evidence>
<evidence type="ECO:0000313" key="3">
    <source>
        <dbReference type="Proteomes" id="UP001595772"/>
    </source>
</evidence>
<feature type="transmembrane region" description="Helical" evidence="1">
    <location>
        <begin position="7"/>
        <end position="30"/>
    </location>
</feature>
<feature type="transmembrane region" description="Helical" evidence="1">
    <location>
        <begin position="36"/>
        <end position="61"/>
    </location>
</feature>
<dbReference type="EMBL" id="JBHSAO010000001">
    <property type="protein sequence ID" value="MFC4023026.1"/>
    <property type="molecule type" value="Genomic_DNA"/>
</dbReference>
<keyword evidence="1" id="KW-0472">Membrane</keyword>
<sequence>MPKVLKIMLFWSLVFPTIITFLRVIIDFILGKEIELFPYTAFFLGVGAAGLIFAGPLMYLISKSNEEKY</sequence>
<accession>A0ABV8GY96</accession>
<comment type="caution">
    <text evidence="2">The sequence shown here is derived from an EMBL/GenBank/DDBJ whole genome shotgun (WGS) entry which is preliminary data.</text>
</comment>
<evidence type="ECO:0000313" key="2">
    <source>
        <dbReference type="EMBL" id="MFC4023026.1"/>
    </source>
</evidence>
<keyword evidence="1" id="KW-0812">Transmembrane</keyword>
<organism evidence="2 3">
    <name type="scientific">Oceanobacillus longus</name>
    <dbReference type="NCBI Taxonomy" id="930120"/>
    <lineage>
        <taxon>Bacteria</taxon>
        <taxon>Bacillati</taxon>
        <taxon>Bacillota</taxon>
        <taxon>Bacilli</taxon>
        <taxon>Bacillales</taxon>
        <taxon>Bacillaceae</taxon>
        <taxon>Oceanobacillus</taxon>
    </lineage>
</organism>
<keyword evidence="1" id="KW-1133">Transmembrane helix</keyword>
<dbReference type="RefSeq" id="WP_379495510.1">
    <property type="nucleotide sequence ID" value="NZ_JBHSAO010000001.1"/>
</dbReference>